<evidence type="ECO:0000256" key="3">
    <source>
        <dbReference type="ARBA" id="ARBA00022676"/>
    </source>
</evidence>
<feature type="non-terminal residue" evidence="12">
    <location>
        <position position="526"/>
    </location>
</feature>
<evidence type="ECO:0000313" key="12">
    <source>
        <dbReference type="EMBL" id="CAK0881888.1"/>
    </source>
</evidence>
<feature type="domain" description="Galactosyltransferase C-terminal" evidence="11">
    <location>
        <begin position="279"/>
        <end position="334"/>
    </location>
</feature>
<dbReference type="InterPro" id="IPR001173">
    <property type="entry name" value="Glyco_trans_2-like"/>
</dbReference>
<dbReference type="PANTHER" id="PTHR11675:SF68">
    <property type="entry name" value="N-ACETYLGALACTOSAMINYLTRANSFERASE 7"/>
    <property type="match status" value="1"/>
</dbReference>
<keyword evidence="6" id="KW-1015">Disulfide bond</keyword>
<evidence type="ECO:0000256" key="9">
    <source>
        <dbReference type="SAM" id="Phobius"/>
    </source>
</evidence>
<proteinExistence type="predicted"/>
<gene>
    <name evidence="12" type="ORF">PCOR1329_LOCUS64595</name>
</gene>
<keyword evidence="4" id="KW-0808">Transferase</keyword>
<feature type="region of interest" description="Disordered" evidence="8">
    <location>
        <begin position="45"/>
        <end position="77"/>
    </location>
</feature>
<keyword evidence="5" id="KW-0479">Metal-binding</keyword>
<evidence type="ECO:0000313" key="13">
    <source>
        <dbReference type="Proteomes" id="UP001189429"/>
    </source>
</evidence>
<dbReference type="InterPro" id="IPR027791">
    <property type="entry name" value="Galactosyl_T_C"/>
</dbReference>
<comment type="pathway">
    <text evidence="2">Protein modification; protein glycosylation.</text>
</comment>
<keyword evidence="9" id="KW-0812">Transmembrane</keyword>
<protein>
    <recommendedName>
        <fullName evidence="14">Polypeptide N-acetylgalactosaminyltransferase</fullName>
    </recommendedName>
</protein>
<evidence type="ECO:0000256" key="8">
    <source>
        <dbReference type="SAM" id="MobiDB-lite"/>
    </source>
</evidence>
<comment type="caution">
    <text evidence="12">The sequence shown here is derived from an EMBL/GenBank/DDBJ whole genome shotgun (WGS) entry which is preliminary data.</text>
</comment>
<evidence type="ECO:0000256" key="1">
    <source>
        <dbReference type="ARBA" id="ARBA00001936"/>
    </source>
</evidence>
<dbReference type="InterPro" id="IPR029044">
    <property type="entry name" value="Nucleotide-diphossugar_trans"/>
</dbReference>
<feature type="compositionally biased region" description="Low complexity" evidence="8">
    <location>
        <begin position="45"/>
        <end position="54"/>
    </location>
</feature>
<dbReference type="SUPFAM" id="SSF53448">
    <property type="entry name" value="Nucleotide-diphospho-sugar transferases"/>
    <property type="match status" value="1"/>
</dbReference>
<feature type="domain" description="Glycosyltransferase 2-like" evidence="10">
    <location>
        <begin position="115"/>
        <end position="260"/>
    </location>
</feature>
<comment type="cofactor">
    <cofactor evidence="1">
        <name>Mn(2+)</name>
        <dbReference type="ChEBI" id="CHEBI:29035"/>
    </cofactor>
</comment>
<dbReference type="EMBL" id="CAUYUJ010018243">
    <property type="protein sequence ID" value="CAK0881888.1"/>
    <property type="molecule type" value="Genomic_DNA"/>
</dbReference>
<evidence type="ECO:0008006" key="14">
    <source>
        <dbReference type="Google" id="ProtNLM"/>
    </source>
</evidence>
<evidence type="ECO:0000256" key="6">
    <source>
        <dbReference type="ARBA" id="ARBA00023157"/>
    </source>
</evidence>
<keyword evidence="9" id="KW-0472">Membrane</keyword>
<evidence type="ECO:0000256" key="4">
    <source>
        <dbReference type="ARBA" id="ARBA00022679"/>
    </source>
</evidence>
<evidence type="ECO:0000256" key="5">
    <source>
        <dbReference type="ARBA" id="ARBA00022723"/>
    </source>
</evidence>
<reference evidence="12" key="1">
    <citation type="submission" date="2023-10" db="EMBL/GenBank/DDBJ databases">
        <authorList>
            <person name="Chen Y."/>
            <person name="Shah S."/>
            <person name="Dougan E. K."/>
            <person name="Thang M."/>
            <person name="Chan C."/>
        </authorList>
    </citation>
    <scope>NUCLEOTIDE SEQUENCE [LARGE SCALE GENOMIC DNA]</scope>
</reference>
<dbReference type="Pfam" id="PF00535">
    <property type="entry name" value="Glycos_transf_2"/>
    <property type="match status" value="1"/>
</dbReference>
<name>A0ABN9W6U3_9DINO</name>
<dbReference type="Gene3D" id="3.90.550.10">
    <property type="entry name" value="Spore Coat Polysaccharide Biosynthesis Protein SpsA, Chain A"/>
    <property type="match status" value="1"/>
</dbReference>
<organism evidence="12 13">
    <name type="scientific">Prorocentrum cordatum</name>
    <dbReference type="NCBI Taxonomy" id="2364126"/>
    <lineage>
        <taxon>Eukaryota</taxon>
        <taxon>Sar</taxon>
        <taxon>Alveolata</taxon>
        <taxon>Dinophyceae</taxon>
        <taxon>Prorocentrales</taxon>
        <taxon>Prorocentraceae</taxon>
        <taxon>Prorocentrum</taxon>
    </lineage>
</organism>
<evidence type="ECO:0000259" key="10">
    <source>
        <dbReference type="Pfam" id="PF00535"/>
    </source>
</evidence>
<dbReference type="Proteomes" id="UP001189429">
    <property type="component" value="Unassembled WGS sequence"/>
</dbReference>
<keyword evidence="3" id="KW-0328">Glycosyltransferase</keyword>
<sequence length="526" mass="58127">MALRKSSQREIWKILGLAAALLMGTFVFLSLHFALTAAEERHKAAAGSPAAQAPRPAPAAPPAAAAPAPPAQLGASSPEVEYLVREPPEDHRAPECRAQHETLRAMPAGALPNTSVIFTFCNEPAHSLYNSIYSVIERSPRHLLHEFILVDDGSSAEHIQKPLEDWAKTLPVPVRIVRQGYRSGLMRARVAGAKVATGQTITVLDSHVSCSEGWLEPLMYRISQGREHVVMPAIDGIDKKWKYKKGGVELVGFNTALVDHGIHLQKAHEFPGMKETDPQPSPAMAGGLFSIHREYFFDIGAFDEGMFHWGGENIEIGFRVWQCGGSIELIKCSRVGHLWGGMGASCGWPGSSPGTVNKWRAIEAWMDPVHQDIMRHYLPYPEEGTGDISNLLDIRDKLKCKDFDYFLDKAYPECWMRVIQTAKFRGLFRNAARELCIDARPSPRMEPCNSDRIKGNNQYLFLTKNSELLLNAYNADMDSCIEARVVFGEYCEMGACSLGWKDRGASAYLACGSGFRAALGRVVCRG</sequence>
<keyword evidence="13" id="KW-1185">Reference proteome</keyword>
<feature type="compositionally biased region" description="Low complexity" evidence="8">
    <location>
        <begin position="62"/>
        <end position="77"/>
    </location>
</feature>
<evidence type="ECO:0000256" key="7">
    <source>
        <dbReference type="ARBA" id="ARBA00023211"/>
    </source>
</evidence>
<keyword evidence="9" id="KW-1133">Transmembrane helix</keyword>
<dbReference type="Pfam" id="PF02709">
    <property type="entry name" value="Glyco_transf_7C"/>
    <property type="match status" value="1"/>
</dbReference>
<feature type="transmembrane region" description="Helical" evidence="9">
    <location>
        <begin position="12"/>
        <end position="35"/>
    </location>
</feature>
<evidence type="ECO:0000256" key="2">
    <source>
        <dbReference type="ARBA" id="ARBA00004922"/>
    </source>
</evidence>
<keyword evidence="7" id="KW-0464">Manganese</keyword>
<evidence type="ECO:0000259" key="11">
    <source>
        <dbReference type="Pfam" id="PF02709"/>
    </source>
</evidence>
<dbReference type="PANTHER" id="PTHR11675">
    <property type="entry name" value="N-ACETYLGALACTOSAMINYLTRANSFERASE"/>
    <property type="match status" value="1"/>
</dbReference>
<accession>A0ABN9W6U3</accession>